<dbReference type="GeneID" id="114240395"/>
<gene>
    <name evidence="6" type="primary">LOC114240395</name>
</gene>
<dbReference type="Pfam" id="PF00339">
    <property type="entry name" value="Arrestin_N"/>
    <property type="match status" value="1"/>
</dbReference>
<dbReference type="Pfam" id="PF02752">
    <property type="entry name" value="Arrestin_C"/>
    <property type="match status" value="1"/>
</dbReference>
<evidence type="ECO:0000259" key="4">
    <source>
        <dbReference type="SMART" id="SM01017"/>
    </source>
</evidence>
<dbReference type="Proteomes" id="UP000504629">
    <property type="component" value="Unplaced"/>
</dbReference>
<evidence type="ECO:0000313" key="5">
    <source>
        <dbReference type="Proteomes" id="UP000504629"/>
    </source>
</evidence>
<dbReference type="InterPro" id="IPR011021">
    <property type="entry name" value="Arrestin-like_N"/>
</dbReference>
<keyword evidence="2" id="KW-0716">Sensory transduction</keyword>
<dbReference type="SMART" id="SM01017">
    <property type="entry name" value="Arrestin_C"/>
    <property type="match status" value="1"/>
</dbReference>
<feature type="compositionally biased region" description="Basic and acidic residues" evidence="3">
    <location>
        <begin position="510"/>
        <end position="520"/>
    </location>
</feature>
<name>A0A6J2JBN1_BOMMA</name>
<feature type="region of interest" description="Disordered" evidence="3">
    <location>
        <begin position="474"/>
        <end position="520"/>
    </location>
</feature>
<feature type="compositionally biased region" description="Low complexity" evidence="3">
    <location>
        <begin position="400"/>
        <end position="420"/>
    </location>
</feature>
<evidence type="ECO:0000256" key="3">
    <source>
        <dbReference type="SAM" id="MobiDB-lite"/>
    </source>
</evidence>
<dbReference type="KEGG" id="bman:114240395"/>
<dbReference type="OrthoDB" id="7785529at2759"/>
<dbReference type="SUPFAM" id="SSF81296">
    <property type="entry name" value="E set domains"/>
    <property type="match status" value="2"/>
</dbReference>
<dbReference type="InterPro" id="IPR014756">
    <property type="entry name" value="Ig_E-set"/>
</dbReference>
<feature type="domain" description="Arrestin C-terminal-like" evidence="4">
    <location>
        <begin position="176"/>
        <end position="307"/>
    </location>
</feature>
<dbReference type="PANTHER" id="PTHR11188">
    <property type="entry name" value="ARRESTIN DOMAIN CONTAINING PROTEIN"/>
    <property type="match status" value="1"/>
</dbReference>
<protein>
    <submittedName>
        <fullName evidence="6">Arrestin domain-containing protein 17-like</fullName>
    </submittedName>
</protein>
<dbReference type="InterPro" id="IPR011022">
    <property type="entry name" value="Arrestin_C-like"/>
</dbReference>
<organism evidence="5 6">
    <name type="scientific">Bombyx mandarina</name>
    <name type="common">Wild silk moth</name>
    <name type="synonym">Wild silkworm</name>
    <dbReference type="NCBI Taxonomy" id="7092"/>
    <lineage>
        <taxon>Eukaryota</taxon>
        <taxon>Metazoa</taxon>
        <taxon>Ecdysozoa</taxon>
        <taxon>Arthropoda</taxon>
        <taxon>Hexapoda</taxon>
        <taxon>Insecta</taxon>
        <taxon>Pterygota</taxon>
        <taxon>Neoptera</taxon>
        <taxon>Endopterygota</taxon>
        <taxon>Lepidoptera</taxon>
        <taxon>Glossata</taxon>
        <taxon>Ditrysia</taxon>
        <taxon>Bombycoidea</taxon>
        <taxon>Bombycidae</taxon>
        <taxon>Bombycinae</taxon>
        <taxon>Bombyx</taxon>
    </lineage>
</organism>
<sequence>MGFSDGRIILNSENGVYYPGQRLCGRLEFDQETVKTFRGIYVKIKGFCKIHWTTQHSRREGDRDVHYTVTHESYEEYIRQKIYLAGSDSGDHHLQPGHHVFSFECPIPVNCPSSFEDSDGHIRYQIKIVVDRAFKLDQEKMALFRIVAPVDLNLIPSVREPIAFDFQQSFCCWCVSSGSATTLVKLPVSGFCPGQMMPIEVSCTNNSNVEIEEIVFMLTRETTFRAEMEPDSRHREEDIAELKKGPVPGNSSRNWVVEMLVPTIDVPNLDSCRFIDINYKFKVNITVPSCHEDESDLCYITIGTIPLVGFQDDVGNPLQDQLPKIQDIPQNTCYPPPPVTTQPLPNSYPNVPQYPGNNAQYPGANQPYPGAIQPYPGANQPYPGANQPYPGANQPYPASNQPYPNNVPYPNANMPASQPAPNVPYPNSSPYPGSEGPKFTVPTAGTTLLKAGDFGFTGHAGPAPDPVTIPLLPQGANVPYPRPASPYSAATAPEPATPDCEPSPAYNPNYREKDSTNKQN</sequence>
<proteinExistence type="inferred from homology"/>
<reference evidence="6" key="1">
    <citation type="submission" date="2025-08" db="UniProtKB">
        <authorList>
            <consortium name="RefSeq"/>
        </authorList>
    </citation>
    <scope>IDENTIFICATION</scope>
    <source>
        <tissue evidence="6">Silk gland</tissue>
    </source>
</reference>
<dbReference type="PANTHER" id="PTHR11188:SF176">
    <property type="entry name" value="ARRESTIN DOMAIN-CONTAINING PROTEIN 1"/>
    <property type="match status" value="1"/>
</dbReference>
<dbReference type="Gene3D" id="2.60.40.640">
    <property type="match status" value="2"/>
</dbReference>
<feature type="region of interest" description="Disordered" evidence="3">
    <location>
        <begin position="376"/>
        <end position="436"/>
    </location>
</feature>
<accession>A0A6J2JBN1</accession>
<comment type="similarity">
    <text evidence="1">Belongs to the arrestin family.</text>
</comment>
<keyword evidence="5" id="KW-1185">Reference proteome</keyword>
<evidence type="ECO:0000313" key="6">
    <source>
        <dbReference type="RefSeq" id="XP_028026718.1"/>
    </source>
</evidence>
<feature type="compositionally biased region" description="Low complexity" evidence="3">
    <location>
        <begin position="485"/>
        <end position="498"/>
    </location>
</feature>
<dbReference type="AlphaFoldDB" id="A0A6J2JBN1"/>
<dbReference type="GO" id="GO:0015031">
    <property type="term" value="P:protein transport"/>
    <property type="evidence" value="ECO:0007669"/>
    <property type="project" value="TreeGrafter"/>
</dbReference>
<dbReference type="InterPro" id="IPR050357">
    <property type="entry name" value="Arrestin_domain-protein"/>
</dbReference>
<evidence type="ECO:0000256" key="2">
    <source>
        <dbReference type="ARBA" id="ARBA00022606"/>
    </source>
</evidence>
<dbReference type="GO" id="GO:0005737">
    <property type="term" value="C:cytoplasm"/>
    <property type="evidence" value="ECO:0007669"/>
    <property type="project" value="TreeGrafter"/>
</dbReference>
<dbReference type="InterPro" id="IPR014752">
    <property type="entry name" value="Arrestin-like_C"/>
</dbReference>
<dbReference type="RefSeq" id="XP_028026718.1">
    <property type="nucleotide sequence ID" value="XM_028170917.1"/>
</dbReference>
<evidence type="ECO:0000256" key="1">
    <source>
        <dbReference type="ARBA" id="ARBA00005298"/>
    </source>
</evidence>